<dbReference type="NCBIfam" id="TIGR00453">
    <property type="entry name" value="ispD"/>
    <property type="match status" value="1"/>
</dbReference>
<reference evidence="5" key="1">
    <citation type="journal article" date="2021" name="PeerJ">
        <title>Extensive microbial diversity within the chicken gut microbiome revealed by metagenomics and culture.</title>
        <authorList>
            <person name="Gilroy R."/>
            <person name="Ravi A."/>
            <person name="Getino M."/>
            <person name="Pursley I."/>
            <person name="Horton D.L."/>
            <person name="Alikhan N.F."/>
            <person name="Baker D."/>
            <person name="Gharbi K."/>
            <person name="Hall N."/>
            <person name="Watson M."/>
            <person name="Adriaenssens E.M."/>
            <person name="Foster-Nyarko E."/>
            <person name="Jarju S."/>
            <person name="Secka A."/>
            <person name="Antonio M."/>
            <person name="Oren A."/>
            <person name="Chaudhuri R.R."/>
            <person name="La Ragione R."/>
            <person name="Hildebrand F."/>
            <person name="Pallen M.J."/>
        </authorList>
    </citation>
    <scope>NUCLEOTIDE SEQUENCE</scope>
    <source>
        <strain evidence="5">ChiGjej6B6-1540</strain>
    </source>
</reference>
<protein>
    <recommendedName>
        <fullName evidence="4">2-C-methyl-D-erythritol 4-phosphate cytidylyltransferase</fullName>
        <ecNumber evidence="4">2.7.7.60</ecNumber>
    </recommendedName>
    <alternativeName>
        <fullName evidence="4">4-diphosphocytidyl-2C-methyl-D-erythritol synthase</fullName>
    </alternativeName>
    <alternativeName>
        <fullName evidence="4">MEP cytidylyltransferase</fullName>
        <shortName evidence="4">MCT</shortName>
    </alternativeName>
</protein>
<dbReference type="InterPro" id="IPR034683">
    <property type="entry name" value="IspD/TarI"/>
</dbReference>
<dbReference type="InterPro" id="IPR029044">
    <property type="entry name" value="Nucleotide-diphossugar_trans"/>
</dbReference>
<dbReference type="FunFam" id="3.90.550.10:FF:000003">
    <property type="entry name" value="2-C-methyl-D-erythritol 4-phosphate cytidylyltransferase"/>
    <property type="match status" value="1"/>
</dbReference>
<comment type="function">
    <text evidence="4">Catalyzes the formation of 4-diphosphocytidyl-2-C-methyl-D-erythritol from CTP and 2-C-methyl-D-erythritol 4-phosphate (MEP).</text>
</comment>
<dbReference type="SUPFAM" id="SSF53448">
    <property type="entry name" value="Nucleotide-diphospho-sugar transferases"/>
    <property type="match status" value="1"/>
</dbReference>
<dbReference type="AlphaFoldDB" id="A0A9D1RSB6"/>
<dbReference type="PANTHER" id="PTHR32125:SF4">
    <property type="entry name" value="2-C-METHYL-D-ERYTHRITOL 4-PHOSPHATE CYTIDYLYLTRANSFERASE, CHLOROPLASTIC"/>
    <property type="match status" value="1"/>
</dbReference>
<feature type="site" description="Transition state stabilizer" evidence="4">
    <location>
        <position position="37"/>
    </location>
</feature>
<evidence type="ECO:0000256" key="2">
    <source>
        <dbReference type="ARBA" id="ARBA00022695"/>
    </source>
</evidence>
<keyword evidence="2 4" id="KW-0548">Nucleotidyltransferase</keyword>
<evidence type="ECO:0000256" key="4">
    <source>
        <dbReference type="HAMAP-Rule" id="MF_00108"/>
    </source>
</evidence>
<dbReference type="EC" id="2.7.7.60" evidence="4"/>
<evidence type="ECO:0000256" key="1">
    <source>
        <dbReference type="ARBA" id="ARBA00022679"/>
    </source>
</evidence>
<evidence type="ECO:0000313" key="5">
    <source>
        <dbReference type="EMBL" id="HIW93259.1"/>
    </source>
</evidence>
<evidence type="ECO:0000313" key="6">
    <source>
        <dbReference type="Proteomes" id="UP000824192"/>
    </source>
</evidence>
<dbReference type="Gene3D" id="3.90.550.10">
    <property type="entry name" value="Spore Coat Polysaccharide Biosynthesis Protein SpsA, Chain A"/>
    <property type="match status" value="1"/>
</dbReference>
<dbReference type="GO" id="GO:0050518">
    <property type="term" value="F:2-C-methyl-D-erythritol 4-phosphate cytidylyltransferase activity"/>
    <property type="evidence" value="ECO:0007669"/>
    <property type="project" value="UniProtKB-UniRule"/>
</dbReference>
<feature type="site" description="Positions MEP for the nucleophilic attack" evidence="4">
    <location>
        <position position="168"/>
    </location>
</feature>
<evidence type="ECO:0000256" key="3">
    <source>
        <dbReference type="ARBA" id="ARBA00023229"/>
    </source>
</evidence>
<sequence length="243" mass="25802">MAGFLKRLLGREAEKTLRCGAVVPAAGSSSRMGGQDKILLPLDGVPVLIRTLRALESSALITEIIVVTREDLIVPISQLCRDAALSKVSKVVIGGSSRAESVLRGIRALPEETELIAIHDGARPLVTTEVIDQAITMAAQRGAAAPAVPVKDTVKKAHDGLVEETPDRSSLFAVQTPQVFDASLIRGALGKAVEENAPITDDCSAVERLGMQVFLTQGDYTNLKITTPEDMAVAEGLLAWRQS</sequence>
<comment type="pathway">
    <text evidence="4">Isoprenoid biosynthesis; isopentenyl diphosphate biosynthesis via DXP pathway; isopentenyl diphosphate from 1-deoxy-D-xylulose 5-phosphate: step 2/6.</text>
</comment>
<accession>A0A9D1RSB6</accession>
<feature type="site" description="Positions MEP for the nucleophilic attack" evidence="4">
    <location>
        <position position="224"/>
    </location>
</feature>
<dbReference type="InterPro" id="IPR050088">
    <property type="entry name" value="IspD/TarI_cytidylyltransf_bact"/>
</dbReference>
<dbReference type="Pfam" id="PF01128">
    <property type="entry name" value="IspD"/>
    <property type="match status" value="1"/>
</dbReference>
<dbReference type="GO" id="GO:0019288">
    <property type="term" value="P:isopentenyl diphosphate biosynthetic process, methylerythritol 4-phosphate pathway"/>
    <property type="evidence" value="ECO:0007669"/>
    <property type="project" value="UniProtKB-UniRule"/>
</dbReference>
<name>A0A9D1RSB6_9FIRM</name>
<keyword evidence="1 4" id="KW-0808">Transferase</keyword>
<comment type="caution">
    <text evidence="5">The sequence shown here is derived from an EMBL/GenBank/DDBJ whole genome shotgun (WGS) entry which is preliminary data.</text>
</comment>
<organism evidence="5 6">
    <name type="scientific">Candidatus Flavonifractor merdipullorum</name>
    <dbReference type="NCBI Taxonomy" id="2838590"/>
    <lineage>
        <taxon>Bacteria</taxon>
        <taxon>Bacillati</taxon>
        <taxon>Bacillota</taxon>
        <taxon>Clostridia</taxon>
        <taxon>Eubacteriales</taxon>
        <taxon>Oscillospiraceae</taxon>
        <taxon>Flavonifractor</taxon>
    </lineage>
</organism>
<reference evidence="5" key="2">
    <citation type="submission" date="2021-04" db="EMBL/GenBank/DDBJ databases">
        <authorList>
            <person name="Gilroy R."/>
        </authorList>
    </citation>
    <scope>NUCLEOTIDE SEQUENCE</scope>
    <source>
        <strain evidence="5">ChiGjej6B6-1540</strain>
    </source>
</reference>
<dbReference type="CDD" id="cd02516">
    <property type="entry name" value="CDP-ME_synthetase"/>
    <property type="match status" value="1"/>
</dbReference>
<dbReference type="PANTHER" id="PTHR32125">
    <property type="entry name" value="2-C-METHYL-D-ERYTHRITOL 4-PHOSPHATE CYTIDYLYLTRANSFERASE, CHLOROPLASTIC"/>
    <property type="match status" value="1"/>
</dbReference>
<keyword evidence="3 4" id="KW-0414">Isoprene biosynthesis</keyword>
<dbReference type="EMBL" id="DXGA01000042">
    <property type="protein sequence ID" value="HIW93259.1"/>
    <property type="molecule type" value="Genomic_DNA"/>
</dbReference>
<dbReference type="InterPro" id="IPR001228">
    <property type="entry name" value="IspD"/>
</dbReference>
<comment type="similarity">
    <text evidence="4">Belongs to the IspD/TarI cytidylyltransferase family. IspD subfamily.</text>
</comment>
<dbReference type="Proteomes" id="UP000824192">
    <property type="component" value="Unassembled WGS sequence"/>
</dbReference>
<dbReference type="HAMAP" id="MF_00108">
    <property type="entry name" value="IspD"/>
    <property type="match status" value="1"/>
</dbReference>
<proteinExistence type="inferred from homology"/>
<feature type="site" description="Transition state stabilizer" evidence="4">
    <location>
        <position position="31"/>
    </location>
</feature>
<gene>
    <name evidence="4 5" type="primary">ispD</name>
    <name evidence="5" type="ORF">H9868_01830</name>
</gene>
<comment type="catalytic activity">
    <reaction evidence="4">
        <text>2-C-methyl-D-erythritol 4-phosphate + CTP + H(+) = 4-CDP-2-C-methyl-D-erythritol + diphosphate</text>
        <dbReference type="Rhea" id="RHEA:13429"/>
        <dbReference type="ChEBI" id="CHEBI:15378"/>
        <dbReference type="ChEBI" id="CHEBI:33019"/>
        <dbReference type="ChEBI" id="CHEBI:37563"/>
        <dbReference type="ChEBI" id="CHEBI:57823"/>
        <dbReference type="ChEBI" id="CHEBI:58262"/>
        <dbReference type="EC" id="2.7.7.60"/>
    </reaction>
</comment>